<evidence type="ECO:0000259" key="1">
    <source>
        <dbReference type="Pfam" id="PF03372"/>
    </source>
</evidence>
<protein>
    <recommendedName>
        <fullName evidence="1">Endonuclease/exonuclease/phosphatase domain-containing protein</fullName>
    </recommendedName>
</protein>
<dbReference type="Pfam" id="PF03372">
    <property type="entry name" value="Exo_endo_phos"/>
    <property type="match status" value="1"/>
</dbReference>
<evidence type="ECO:0000313" key="2">
    <source>
        <dbReference type="EMBL" id="OAY70133.1"/>
    </source>
</evidence>
<organism evidence="2 3">
    <name type="scientific">Ananas comosus</name>
    <name type="common">Pineapple</name>
    <name type="synonym">Ananas ananas</name>
    <dbReference type="NCBI Taxonomy" id="4615"/>
    <lineage>
        <taxon>Eukaryota</taxon>
        <taxon>Viridiplantae</taxon>
        <taxon>Streptophyta</taxon>
        <taxon>Embryophyta</taxon>
        <taxon>Tracheophyta</taxon>
        <taxon>Spermatophyta</taxon>
        <taxon>Magnoliopsida</taxon>
        <taxon>Liliopsida</taxon>
        <taxon>Poales</taxon>
        <taxon>Bromeliaceae</taxon>
        <taxon>Bromelioideae</taxon>
        <taxon>Ananas</taxon>
    </lineage>
</organism>
<reference evidence="2 3" key="1">
    <citation type="journal article" date="2016" name="DNA Res.">
        <title>The draft genome of MD-2 pineapple using hybrid error correction of long reads.</title>
        <authorList>
            <person name="Redwan R.M."/>
            <person name="Saidin A."/>
            <person name="Kumar S.V."/>
        </authorList>
    </citation>
    <scope>NUCLEOTIDE SEQUENCE [LARGE SCALE GENOMIC DNA]</scope>
    <source>
        <strain evidence="3">cv. MD2</strain>
        <tissue evidence="2">Leaf</tissue>
    </source>
</reference>
<proteinExistence type="predicted"/>
<dbReference type="EMBL" id="LSRQ01004053">
    <property type="protein sequence ID" value="OAY70133.1"/>
    <property type="molecule type" value="Genomic_DNA"/>
</dbReference>
<dbReference type="InterPro" id="IPR005135">
    <property type="entry name" value="Endo/exonuclease/phosphatase"/>
</dbReference>
<accession>A0A199UZE8</accession>
<name>A0A199UZE8_ANACO</name>
<dbReference type="InterPro" id="IPR036691">
    <property type="entry name" value="Endo/exonu/phosph_ase_sf"/>
</dbReference>
<sequence>MGLPFECWTVARVAAMVSSFRRFLRADDVTESMSDLRAFRCQIATDSLGSIPQNLNLVLGEDLLTVQVHLESWERTDANDGEDPMSKVMIQDYNEAPTRRICQFGLIDLKNGLGRRVLGLKKRIGKSPVAGFSENIETEGIGLEMDSSMSFEILGADGCWGRTSMEVNFVSSGQVVSTNTGERESVMVKAMTRKRKTLLREGGGYRGDDQRFKYNKEENSAKEQDALSKRTAVRSVASQHRNVVVCLQETKVDSVSLSSLRSFCGSFIDKRHFIEADGAAGGLVTCWSSRVFTCSEVLVRKFSLTLHLSHIKSGECFYVTNAYGPSTWEGKDDFCSELAQLKQSCTDNWVVCGDFNFTRTRRKEKEKMELKSTRCSMTSSVSLNS</sequence>
<dbReference type="SUPFAM" id="SSF56219">
    <property type="entry name" value="DNase I-like"/>
    <property type="match status" value="1"/>
</dbReference>
<evidence type="ECO:0000313" key="3">
    <source>
        <dbReference type="Proteomes" id="UP000092600"/>
    </source>
</evidence>
<dbReference type="GO" id="GO:0003824">
    <property type="term" value="F:catalytic activity"/>
    <property type="evidence" value="ECO:0007669"/>
    <property type="project" value="InterPro"/>
</dbReference>
<dbReference type="Proteomes" id="UP000092600">
    <property type="component" value="Unassembled WGS sequence"/>
</dbReference>
<dbReference type="AlphaFoldDB" id="A0A199UZE8"/>
<feature type="domain" description="Endonuclease/exonuclease/phosphatase" evidence="1">
    <location>
        <begin position="229"/>
        <end position="358"/>
    </location>
</feature>
<gene>
    <name evidence="2" type="ORF">ACMD2_24238</name>
</gene>
<dbReference type="Gene3D" id="3.60.10.10">
    <property type="entry name" value="Endonuclease/exonuclease/phosphatase"/>
    <property type="match status" value="1"/>
</dbReference>
<comment type="caution">
    <text evidence="2">The sequence shown here is derived from an EMBL/GenBank/DDBJ whole genome shotgun (WGS) entry which is preliminary data.</text>
</comment>